<evidence type="ECO:0000256" key="5">
    <source>
        <dbReference type="ARBA" id="ARBA00023212"/>
    </source>
</evidence>
<dbReference type="Pfam" id="PF07989">
    <property type="entry name" value="Cnn_1N"/>
    <property type="match status" value="1"/>
</dbReference>
<reference evidence="10" key="1">
    <citation type="journal article" date="2014" name="BMC Genomics">
        <title>Genome characteristics reveal the impact of lichenization on lichen-forming fungus Endocarpon pusillum Hedwig (Verrucariales, Ascomycota).</title>
        <authorList>
            <person name="Wang Y.-Y."/>
            <person name="Liu B."/>
            <person name="Zhang X.-Y."/>
            <person name="Zhou Q.-M."/>
            <person name="Zhang T."/>
            <person name="Li H."/>
            <person name="Yu Y.-F."/>
            <person name="Zhang X.-L."/>
            <person name="Hao X.-Y."/>
            <person name="Wang M."/>
            <person name="Wang L."/>
            <person name="Wei J.-C."/>
        </authorList>
    </citation>
    <scope>NUCLEOTIDE SEQUENCE [LARGE SCALE GENOMIC DNA]</scope>
    <source>
        <strain evidence="10">Z07020 / HMAS-L-300199</strain>
    </source>
</reference>
<evidence type="ECO:0000259" key="7">
    <source>
        <dbReference type="Pfam" id="PF07989"/>
    </source>
</evidence>
<feature type="region of interest" description="Disordered" evidence="6">
    <location>
        <begin position="919"/>
        <end position="938"/>
    </location>
</feature>
<dbReference type="InterPro" id="IPR012943">
    <property type="entry name" value="Cnn_1N"/>
</dbReference>
<dbReference type="GO" id="GO:0003682">
    <property type="term" value="F:chromatin binding"/>
    <property type="evidence" value="ECO:0007669"/>
    <property type="project" value="TreeGrafter"/>
</dbReference>
<evidence type="ECO:0000256" key="2">
    <source>
        <dbReference type="ARBA" id="ARBA00022490"/>
    </source>
</evidence>
<feature type="compositionally biased region" description="Basic and acidic residues" evidence="6">
    <location>
        <begin position="363"/>
        <end position="412"/>
    </location>
</feature>
<feature type="region of interest" description="Disordered" evidence="6">
    <location>
        <begin position="1060"/>
        <end position="1102"/>
    </location>
</feature>
<accession>U1G9H7</accession>
<evidence type="ECO:0000256" key="1">
    <source>
        <dbReference type="ARBA" id="ARBA00004267"/>
    </source>
</evidence>
<feature type="compositionally biased region" description="Polar residues" evidence="6">
    <location>
        <begin position="102"/>
        <end position="118"/>
    </location>
</feature>
<feature type="compositionally biased region" description="Polar residues" evidence="6">
    <location>
        <begin position="137"/>
        <end position="163"/>
    </location>
</feature>
<feature type="compositionally biased region" description="Basic and acidic residues" evidence="6">
    <location>
        <begin position="125"/>
        <end position="136"/>
    </location>
</feature>
<feature type="compositionally biased region" description="Polar residues" evidence="6">
    <location>
        <begin position="9"/>
        <end position="21"/>
    </location>
</feature>
<dbReference type="Pfam" id="PF10495">
    <property type="entry name" value="PACT_coil_coil"/>
    <property type="match status" value="1"/>
</dbReference>
<feature type="compositionally biased region" description="Basic and acidic residues" evidence="6">
    <location>
        <begin position="536"/>
        <end position="545"/>
    </location>
</feature>
<proteinExistence type="predicted"/>
<dbReference type="EMBL" id="KE720896">
    <property type="protein sequence ID" value="ERF74122.1"/>
    <property type="molecule type" value="Genomic_DNA"/>
</dbReference>
<dbReference type="RefSeq" id="XP_007800254.1">
    <property type="nucleotide sequence ID" value="XM_007802063.1"/>
</dbReference>
<dbReference type="GO" id="GO:0005737">
    <property type="term" value="C:cytoplasm"/>
    <property type="evidence" value="ECO:0007669"/>
    <property type="project" value="UniProtKB-ARBA"/>
</dbReference>
<dbReference type="GO" id="GO:0007076">
    <property type="term" value="P:mitotic chromosome condensation"/>
    <property type="evidence" value="ECO:0007669"/>
    <property type="project" value="TreeGrafter"/>
</dbReference>
<evidence type="ECO:0000256" key="6">
    <source>
        <dbReference type="SAM" id="MobiDB-lite"/>
    </source>
</evidence>
<keyword evidence="5" id="KW-0206">Cytoskeleton</keyword>
<dbReference type="InterPro" id="IPR019528">
    <property type="entry name" value="PACT_domain"/>
</dbReference>
<dbReference type="OMA" id="FIAVYQH"/>
<feature type="compositionally biased region" description="Basic and acidic residues" evidence="6">
    <location>
        <begin position="552"/>
        <end position="568"/>
    </location>
</feature>
<dbReference type="GO" id="GO:0000785">
    <property type="term" value="C:chromatin"/>
    <property type="evidence" value="ECO:0007669"/>
    <property type="project" value="TreeGrafter"/>
</dbReference>
<feature type="region of interest" description="Disordered" evidence="6">
    <location>
        <begin position="328"/>
        <end position="426"/>
    </location>
</feature>
<comment type="subcellular location">
    <subcellularLocation>
        <location evidence="1">Cytoplasm</location>
        <location evidence="1">Cytoskeleton</location>
        <location evidence="1">Microtubule organizing center</location>
    </subcellularLocation>
</comment>
<feature type="domain" description="Centrosomin N-terminal motif 1" evidence="7">
    <location>
        <begin position="183"/>
        <end position="255"/>
    </location>
</feature>
<keyword evidence="10" id="KW-1185">Reference proteome</keyword>
<keyword evidence="3" id="KW-0597">Phosphoprotein</keyword>
<feature type="domain" description="Pericentrin/AKAP-450 centrosomal targeting" evidence="8">
    <location>
        <begin position="1118"/>
        <end position="1196"/>
    </location>
</feature>
<dbReference type="Proteomes" id="UP000019373">
    <property type="component" value="Unassembled WGS sequence"/>
</dbReference>
<keyword evidence="2" id="KW-0963">Cytoplasm</keyword>
<dbReference type="PANTHER" id="PTHR43941">
    <property type="entry name" value="STRUCTURAL MAINTENANCE OF CHROMOSOMES PROTEIN 2"/>
    <property type="match status" value="1"/>
</dbReference>
<dbReference type="GO" id="GO:0005815">
    <property type="term" value="C:microtubule organizing center"/>
    <property type="evidence" value="ECO:0007669"/>
    <property type="project" value="UniProtKB-SubCell"/>
</dbReference>
<evidence type="ECO:0000259" key="8">
    <source>
        <dbReference type="Pfam" id="PF10495"/>
    </source>
</evidence>
<dbReference type="Gene3D" id="1.10.287.1490">
    <property type="match status" value="1"/>
</dbReference>
<dbReference type="PANTHER" id="PTHR43941:SF1">
    <property type="entry name" value="STRUCTURAL MAINTENANCE OF CHROMOSOMES PROTEIN 2"/>
    <property type="match status" value="1"/>
</dbReference>
<feature type="region of interest" description="Disordered" evidence="6">
    <location>
        <begin position="1"/>
        <end position="174"/>
    </location>
</feature>
<feature type="region of interest" description="Disordered" evidence="6">
    <location>
        <begin position="532"/>
        <end position="568"/>
    </location>
</feature>
<dbReference type="OrthoDB" id="10255000at2759"/>
<dbReference type="HOGENOM" id="CLU_002168_0_0_1"/>
<name>U1G9H7_ENDPU</name>
<dbReference type="eggNOG" id="ENOG502R0AV">
    <property type="taxonomic scope" value="Eukaryota"/>
</dbReference>
<dbReference type="GO" id="GO:0000796">
    <property type="term" value="C:condensin complex"/>
    <property type="evidence" value="ECO:0007669"/>
    <property type="project" value="TreeGrafter"/>
</dbReference>
<organism evidence="9 10">
    <name type="scientific">Endocarpon pusillum (strain Z07020 / HMAS-L-300199)</name>
    <name type="common">Lichen-forming fungus</name>
    <dbReference type="NCBI Taxonomy" id="1263415"/>
    <lineage>
        <taxon>Eukaryota</taxon>
        <taxon>Fungi</taxon>
        <taxon>Dikarya</taxon>
        <taxon>Ascomycota</taxon>
        <taxon>Pezizomycotina</taxon>
        <taxon>Eurotiomycetes</taxon>
        <taxon>Chaetothyriomycetidae</taxon>
        <taxon>Verrucariales</taxon>
        <taxon>Verrucariaceae</taxon>
        <taxon>Endocarpon</taxon>
    </lineage>
</organism>
<evidence type="ECO:0000313" key="10">
    <source>
        <dbReference type="Proteomes" id="UP000019373"/>
    </source>
</evidence>
<dbReference type="GeneID" id="19241333"/>
<feature type="compositionally biased region" description="Basic residues" evidence="6">
    <location>
        <begin position="89"/>
        <end position="98"/>
    </location>
</feature>
<dbReference type="GO" id="GO:0000793">
    <property type="term" value="C:condensed chromosome"/>
    <property type="evidence" value="ECO:0007669"/>
    <property type="project" value="TreeGrafter"/>
</dbReference>
<sequence length="1223" mass="140108">MPHPDYIDTPQTAADKSSLTNGLDGLDDLSPEKSFASPSKGRDLIQGIRNGRGLSLKTPRAGARDPLRLLPNGAGKKSEFTPLMMSVTKKNHMRRASGRKTGAQTPSFMRDNSINNGPTPGLPRMGDDSRIYEERTSSSAGEASNETPLPQAVTSSSAQSTPLAQLPGRNGGGGVVGDGNMMTLREQENIIDKIEKENFGLKMKIHFLEQAMSQRGTEFNKAALRENTDLKVNRITMQRELHKFKKNIAQAERDAEVYRLQLEEYRERMKRKQADESLRVETAQLQSELATKETEITKLQNELRSAQQGNEEAKKLRCEMGDLEAELREKDRMIEEREDEIESLKDNAGKESNAAAETEEELETAKRQIEELQEDLDRAAEEAKHAREEREDAVQEKKQAEDNLEELRDEMMNKSFTTKGLSRQLEEKTARLEDQLDELQEKHSILQQELNEKTRNERVLQERLRGAEKEGAGKDKLRDQLHLAHQEKDNLKRDLGTMSTKLQNSINNFQSKSEEKDLLQTRHDALTLESANLQRDLSRSQRSVEELEQALDEERQHAAQNDHHLRSQHKTEIDLLTEQVDSLHREINAKESQLASDHEDWEAQRRVLEAASQRAEEKANGLQRTVNKLQEVEGTLSGREMKLQEALESEKQRHRQEEQVLHRQIQELNDDIAAKRMASDEQRTELNNAKEELRISIREQEALKEKVEQLEEEVEVLQANLEEEAEYAEEQRTKSLESADSQLQKLKKEKQGLQDQLANINIELHELKKTAKDVRAERDDLEAKLIKADKPADDTFNIDQEKRELRRSKQKLENDLERLRLERDNLQDANVALEQEINAEIDRANAEENRLSLELDQLRNKQLSTSENRDRELTSAKNKVQRLEKRVAELEELLDSQTKNMPPSGIEDASLLQHDLAEARKKESESLQRESVLKSTTRDLRSQVANLERELHDLQIAKLTTSTKSPSPYSSPSLQKDLAKARKDLLDAQTTLSDLRTKNRELERQASKISVHESERADLHALLKSSTLEAEALSLKLSDRDTRISDLKAQLRRVRNERERAKARAEAAGRELDAPQERHESVLDKVQQAQHGQGGGSATTREKELRGLMKEVVWLRARCRREEGFRRDLAWSKGFMEMGEGIREACNQADLRMIAQMGVKPKREDYESRLAVRQRLRAAVFVVVAANRMKRLEREWRGVRKLGEGLKRMRGEVEGKKAKRTSK</sequence>
<feature type="compositionally biased region" description="Basic and acidic residues" evidence="6">
    <location>
        <begin position="1060"/>
        <end position="1083"/>
    </location>
</feature>
<protein>
    <recommendedName>
        <fullName evidence="11">Centrosomin N-terminal motif 1 domain-containing protein</fullName>
    </recommendedName>
</protein>
<gene>
    <name evidence="9" type="ORF">EPUS_06391</name>
</gene>
<evidence type="ECO:0000256" key="3">
    <source>
        <dbReference type="ARBA" id="ARBA00022553"/>
    </source>
</evidence>
<keyword evidence="4" id="KW-0175">Coiled coil</keyword>
<evidence type="ECO:0000313" key="9">
    <source>
        <dbReference type="EMBL" id="ERF74122.1"/>
    </source>
</evidence>
<evidence type="ECO:0008006" key="11">
    <source>
        <dbReference type="Google" id="ProtNLM"/>
    </source>
</evidence>
<dbReference type="AlphaFoldDB" id="U1G9H7"/>
<evidence type="ECO:0000256" key="4">
    <source>
        <dbReference type="ARBA" id="ARBA00023054"/>
    </source>
</evidence>